<dbReference type="RefSeq" id="NP_001294256.1">
    <property type="nucleotide sequence ID" value="NM_001307327.1"/>
</dbReference>
<dbReference type="InterPro" id="IPR016187">
    <property type="entry name" value="CTDL_fold"/>
</dbReference>
<dbReference type="eggNOG" id="KOG4297">
    <property type="taxonomic scope" value="Eukaryota"/>
</dbReference>
<dbReference type="Pfam" id="PF00059">
    <property type="entry name" value="Lectin_C"/>
    <property type="match status" value="1"/>
</dbReference>
<dbReference type="Proteomes" id="UP000001940">
    <property type="component" value="Chromosome IV"/>
</dbReference>
<evidence type="ECO:0000313" key="5">
    <source>
        <dbReference type="WormBase" id="Y54G2A.7"/>
    </source>
</evidence>
<feature type="chain" id="PRO_5004652675" evidence="1">
    <location>
        <begin position="21"/>
        <end position="164"/>
    </location>
</feature>
<dbReference type="Bgee" id="WBGene00043702">
    <property type="expression patterns" value="Expressed in adult organism and 2 other cell types or tissues"/>
</dbReference>
<dbReference type="AGR" id="WB:WBGene00043702"/>
<protein>
    <submittedName>
        <fullName evidence="3">C-type lectin domain-containing protein</fullName>
    </submittedName>
</protein>
<dbReference type="PROSITE" id="PS50041">
    <property type="entry name" value="C_TYPE_LECTIN_2"/>
    <property type="match status" value="1"/>
</dbReference>
<evidence type="ECO:0000256" key="1">
    <source>
        <dbReference type="SAM" id="SignalP"/>
    </source>
</evidence>
<sequence>MKILPFVLIAIASAAKQCYDSEDRLISGMCYKLVNQQLSYDDALNWCHYSNPVAQSYLAMVADQTTASFLASYARTTFNINEGKFWIGLSRKSSTSPWSWDNGIPLQWTNFAAPLGQNYVAQSMVNTKWSTYTGTDKNFFACSYDPDGVLATTTQEVPTTTGAA</sequence>
<dbReference type="OMA" id="TTFNINE"/>
<dbReference type="SMART" id="SM00034">
    <property type="entry name" value="CLECT"/>
    <property type="match status" value="1"/>
</dbReference>
<dbReference type="FunCoup" id="U4PB15">
    <property type="interactions" value="20"/>
</dbReference>
<dbReference type="KEGG" id="cel:CELE_Y54G2A.7"/>
<dbReference type="CDD" id="cd00037">
    <property type="entry name" value="CLECT"/>
    <property type="match status" value="1"/>
</dbReference>
<dbReference type="InterPro" id="IPR001304">
    <property type="entry name" value="C-type_lectin-like"/>
</dbReference>
<evidence type="ECO:0000313" key="3">
    <source>
        <dbReference type="EMBL" id="CDH92950.1"/>
    </source>
</evidence>
<dbReference type="HOGENOM" id="CLU_057197_1_0_1"/>
<dbReference type="InterPro" id="IPR016186">
    <property type="entry name" value="C-type_lectin-like/link_sf"/>
</dbReference>
<dbReference type="CTD" id="24105153"/>
<evidence type="ECO:0000259" key="2">
    <source>
        <dbReference type="PROSITE" id="PS50041"/>
    </source>
</evidence>
<feature type="signal peptide" evidence="1">
    <location>
        <begin position="1"/>
        <end position="20"/>
    </location>
</feature>
<dbReference type="EMBL" id="BX284604">
    <property type="protein sequence ID" value="CDH92950.1"/>
    <property type="molecule type" value="Genomic_DNA"/>
</dbReference>
<gene>
    <name evidence="3" type="ORF">CELE_Y54G2A.7</name>
    <name evidence="3 5" type="ORF">Y54G2A.7</name>
</gene>
<name>U4PB15_CAEEL</name>
<dbReference type="PaxDb" id="6239-Y54G2A.7"/>
<dbReference type="Gene3D" id="3.10.100.10">
    <property type="entry name" value="Mannose-Binding Protein A, subunit A"/>
    <property type="match status" value="1"/>
</dbReference>
<proteinExistence type="predicted"/>
<dbReference type="OrthoDB" id="5864036at2759"/>
<reference evidence="3 4" key="1">
    <citation type="journal article" date="1998" name="Science">
        <title>Genome sequence of the nematode C. elegans: a platform for investigating biology.</title>
        <authorList>
            <consortium name="The C. elegans sequencing consortium"/>
            <person name="Sulson J.E."/>
            <person name="Waterston R."/>
        </authorList>
    </citation>
    <scope>NUCLEOTIDE SEQUENCE [LARGE SCALE GENOMIC DNA]</scope>
    <source>
        <strain evidence="3 4">Bristol N2</strain>
    </source>
</reference>
<dbReference type="AlphaFoldDB" id="U4PB15"/>
<organism evidence="3 4">
    <name type="scientific">Caenorhabditis elegans</name>
    <dbReference type="NCBI Taxonomy" id="6239"/>
    <lineage>
        <taxon>Eukaryota</taxon>
        <taxon>Metazoa</taxon>
        <taxon>Ecdysozoa</taxon>
        <taxon>Nematoda</taxon>
        <taxon>Chromadorea</taxon>
        <taxon>Rhabditida</taxon>
        <taxon>Rhabditina</taxon>
        <taxon>Rhabditomorpha</taxon>
        <taxon>Rhabditoidea</taxon>
        <taxon>Rhabditidae</taxon>
        <taxon>Peloderinae</taxon>
        <taxon>Caenorhabditis</taxon>
    </lineage>
</organism>
<dbReference type="SUPFAM" id="SSF56436">
    <property type="entry name" value="C-type lectin-like"/>
    <property type="match status" value="1"/>
</dbReference>
<dbReference type="InParanoid" id="U4PB15"/>
<feature type="domain" description="C-type lectin" evidence="2">
    <location>
        <begin position="26"/>
        <end position="143"/>
    </location>
</feature>
<dbReference type="SMR" id="U4PB15"/>
<dbReference type="PANTHER" id="PTHR23062">
    <property type="entry name" value="HYPOTHETICAL PROTEIN C.ELEGANS"/>
    <property type="match status" value="1"/>
</dbReference>
<evidence type="ECO:0000313" key="4">
    <source>
        <dbReference type="Proteomes" id="UP000001940"/>
    </source>
</evidence>
<keyword evidence="4" id="KW-1185">Reference proteome</keyword>
<dbReference type="PANTHER" id="PTHR23062:SF3">
    <property type="entry name" value="ANF_RECEPTOR DOMAIN-CONTAINING PROTEIN-RELATED"/>
    <property type="match status" value="1"/>
</dbReference>
<dbReference type="PeptideAtlas" id="U4PB15"/>
<dbReference type="WormBase" id="Y54G2A.7">
    <property type="protein sequence ID" value="CE33890"/>
    <property type="gene ID" value="WBGene00043702"/>
</dbReference>
<accession>U4PB15</accession>
<dbReference type="GeneID" id="24105153"/>
<keyword evidence="1" id="KW-0732">Signal</keyword>